<dbReference type="Pfam" id="PF00474">
    <property type="entry name" value="SSF"/>
    <property type="match status" value="1"/>
</dbReference>
<keyword evidence="10 15" id="KW-0472">Membrane</keyword>
<feature type="transmembrane region" description="Helical" evidence="15">
    <location>
        <begin position="6"/>
        <end position="29"/>
    </location>
</feature>
<dbReference type="PANTHER" id="PTHR48086:SF3">
    <property type="entry name" value="SODIUM_PROLINE SYMPORTER"/>
    <property type="match status" value="1"/>
</dbReference>
<feature type="region of interest" description="Disordered" evidence="14">
    <location>
        <begin position="479"/>
        <end position="502"/>
    </location>
</feature>
<evidence type="ECO:0000256" key="10">
    <source>
        <dbReference type="ARBA" id="ARBA00023136"/>
    </source>
</evidence>
<evidence type="ECO:0000256" key="15">
    <source>
        <dbReference type="SAM" id="Phobius"/>
    </source>
</evidence>
<feature type="transmembrane region" description="Helical" evidence="15">
    <location>
        <begin position="50"/>
        <end position="73"/>
    </location>
</feature>
<feature type="transmembrane region" description="Helical" evidence="15">
    <location>
        <begin position="148"/>
        <end position="176"/>
    </location>
</feature>
<keyword evidence="6" id="KW-0769">Symport</keyword>
<evidence type="ECO:0000256" key="9">
    <source>
        <dbReference type="ARBA" id="ARBA00023065"/>
    </source>
</evidence>
<feature type="transmembrane region" description="Helical" evidence="15">
    <location>
        <begin position="424"/>
        <end position="440"/>
    </location>
</feature>
<feature type="transmembrane region" description="Helical" evidence="15">
    <location>
        <begin position="188"/>
        <end position="206"/>
    </location>
</feature>
<comment type="catalytic activity">
    <reaction evidence="12">
        <text>L-proline(in) + Na(+)(in) = L-proline(out) + Na(+)(out)</text>
        <dbReference type="Rhea" id="RHEA:28967"/>
        <dbReference type="ChEBI" id="CHEBI:29101"/>
        <dbReference type="ChEBI" id="CHEBI:60039"/>
    </reaction>
</comment>
<dbReference type="EMBL" id="JBHUCO010000047">
    <property type="protein sequence ID" value="MFD1522681.1"/>
    <property type="molecule type" value="Genomic_DNA"/>
</dbReference>
<feature type="transmembrane region" description="Helical" evidence="15">
    <location>
        <begin position="271"/>
        <end position="293"/>
    </location>
</feature>
<evidence type="ECO:0000256" key="3">
    <source>
        <dbReference type="ARBA" id="ARBA00022448"/>
    </source>
</evidence>
<keyword evidence="17" id="KW-1185">Reference proteome</keyword>
<evidence type="ECO:0000256" key="6">
    <source>
        <dbReference type="ARBA" id="ARBA00022847"/>
    </source>
</evidence>
<sequence>MSPTAVPPALGLALMAGLGLFMLTIAFAVRRMARSTHDFVIAGRRIGLGFGVGSVIAVWTWSMAVMMSSAQAYTWGTSGLLWFIVPNGLAVVAMVPFTLRLRRQMPRGYTIVEFVRVRFASRTASTVILLAMLLGLLAEIFINLYGVVLVMGVVSGLNTTTVLLVTLAIVMVYSYFGGLWTSAITATFNTLLITVPAAIVVLYVLAKAGGADLVFAKVGEADPTRLNVFDPAAAAGFGISLALGLLASTMADQTFWQKVWAMKPANLNRTFLWAGLWFYPIPLTLGLLGLVGTSMGVPLDALGDFGAGAIGPYVVAHLGLPLVLIALYVLIICNACYSSMDGAFSALSSLVAVDIVKRIHPDIPDKRLIRWTKLSILVAGVVGGVIVSSGVDYVELVNLVFFVKAALIFPLALAIFWPRMTAPAFVSSLVLSIAVGLPLRQLGHDLAGIVALEAVSLVVALGVSLLRRERFDYASLDRSDGELGTEPATGAAGRPVVAEPTS</sequence>
<evidence type="ECO:0000256" key="5">
    <source>
        <dbReference type="ARBA" id="ARBA00022692"/>
    </source>
</evidence>
<evidence type="ECO:0000256" key="11">
    <source>
        <dbReference type="ARBA" id="ARBA00023201"/>
    </source>
</evidence>
<organism evidence="16 17">
    <name type="scientific">Pseudonocardia yunnanensis</name>
    <dbReference type="NCBI Taxonomy" id="58107"/>
    <lineage>
        <taxon>Bacteria</taxon>
        <taxon>Bacillati</taxon>
        <taxon>Actinomycetota</taxon>
        <taxon>Actinomycetes</taxon>
        <taxon>Pseudonocardiales</taxon>
        <taxon>Pseudonocardiaceae</taxon>
        <taxon>Pseudonocardia</taxon>
    </lineage>
</organism>
<protein>
    <submittedName>
        <fullName evidence="16">Sodium:solute symporter</fullName>
    </submittedName>
</protein>
<feature type="transmembrane region" description="Helical" evidence="15">
    <location>
        <begin position="446"/>
        <end position="466"/>
    </location>
</feature>
<comment type="similarity">
    <text evidence="2 13">Belongs to the sodium:solute symporter (SSF) (TC 2.A.21) family.</text>
</comment>
<comment type="subcellular location">
    <subcellularLocation>
        <location evidence="1">Cell membrane</location>
        <topology evidence="1">Multi-pass membrane protein</topology>
    </subcellularLocation>
</comment>
<dbReference type="RefSeq" id="WP_344728159.1">
    <property type="nucleotide sequence ID" value="NZ_BAAAUS010000049.1"/>
</dbReference>
<keyword evidence="8" id="KW-0915">Sodium</keyword>
<evidence type="ECO:0000256" key="1">
    <source>
        <dbReference type="ARBA" id="ARBA00004651"/>
    </source>
</evidence>
<feature type="transmembrane region" description="Helical" evidence="15">
    <location>
        <begin position="79"/>
        <end position="99"/>
    </location>
</feature>
<dbReference type="PROSITE" id="PS50283">
    <property type="entry name" value="NA_SOLUT_SYMP_3"/>
    <property type="match status" value="1"/>
</dbReference>
<evidence type="ECO:0000256" key="13">
    <source>
        <dbReference type="RuleBase" id="RU362091"/>
    </source>
</evidence>
<feature type="transmembrane region" description="Helical" evidence="15">
    <location>
        <begin position="397"/>
        <end position="417"/>
    </location>
</feature>
<evidence type="ECO:0000256" key="2">
    <source>
        <dbReference type="ARBA" id="ARBA00006434"/>
    </source>
</evidence>
<keyword evidence="7 15" id="KW-1133">Transmembrane helix</keyword>
<keyword evidence="11" id="KW-0739">Sodium transport</keyword>
<feature type="transmembrane region" description="Helical" evidence="15">
    <location>
        <begin position="119"/>
        <end position="142"/>
    </location>
</feature>
<accession>A0ABW4F564</accession>
<evidence type="ECO:0000256" key="8">
    <source>
        <dbReference type="ARBA" id="ARBA00023053"/>
    </source>
</evidence>
<keyword evidence="3" id="KW-0813">Transport</keyword>
<evidence type="ECO:0000256" key="7">
    <source>
        <dbReference type="ARBA" id="ARBA00022989"/>
    </source>
</evidence>
<feature type="transmembrane region" description="Helical" evidence="15">
    <location>
        <begin position="313"/>
        <end position="337"/>
    </location>
</feature>
<feature type="transmembrane region" description="Helical" evidence="15">
    <location>
        <begin position="232"/>
        <end position="251"/>
    </location>
</feature>
<dbReference type="InterPro" id="IPR050277">
    <property type="entry name" value="Sodium:Solute_Symporter"/>
</dbReference>
<feature type="transmembrane region" description="Helical" evidence="15">
    <location>
        <begin position="374"/>
        <end position="391"/>
    </location>
</feature>
<proteinExistence type="inferred from homology"/>
<dbReference type="Proteomes" id="UP001597114">
    <property type="component" value="Unassembled WGS sequence"/>
</dbReference>
<gene>
    <name evidence="16" type="ORF">ACFSJD_34670</name>
</gene>
<reference evidence="17" key="1">
    <citation type="journal article" date="2019" name="Int. J. Syst. Evol. Microbiol.">
        <title>The Global Catalogue of Microorganisms (GCM) 10K type strain sequencing project: providing services to taxonomists for standard genome sequencing and annotation.</title>
        <authorList>
            <consortium name="The Broad Institute Genomics Platform"/>
            <consortium name="The Broad Institute Genome Sequencing Center for Infectious Disease"/>
            <person name="Wu L."/>
            <person name="Ma J."/>
        </authorList>
    </citation>
    <scope>NUCLEOTIDE SEQUENCE [LARGE SCALE GENOMIC DNA]</scope>
    <source>
        <strain evidence="17">CCM 7043</strain>
    </source>
</reference>
<comment type="caution">
    <text evidence="16">The sequence shown here is derived from an EMBL/GenBank/DDBJ whole genome shotgun (WGS) entry which is preliminary data.</text>
</comment>
<keyword evidence="4" id="KW-1003">Cell membrane</keyword>
<evidence type="ECO:0000256" key="4">
    <source>
        <dbReference type="ARBA" id="ARBA00022475"/>
    </source>
</evidence>
<evidence type="ECO:0000313" key="16">
    <source>
        <dbReference type="EMBL" id="MFD1522681.1"/>
    </source>
</evidence>
<dbReference type="Gene3D" id="1.20.1730.10">
    <property type="entry name" value="Sodium/glucose cotransporter"/>
    <property type="match status" value="1"/>
</dbReference>
<evidence type="ECO:0000313" key="17">
    <source>
        <dbReference type="Proteomes" id="UP001597114"/>
    </source>
</evidence>
<evidence type="ECO:0000256" key="14">
    <source>
        <dbReference type="SAM" id="MobiDB-lite"/>
    </source>
</evidence>
<evidence type="ECO:0000256" key="12">
    <source>
        <dbReference type="ARBA" id="ARBA00033708"/>
    </source>
</evidence>
<dbReference type="InterPro" id="IPR038377">
    <property type="entry name" value="Na/Glc_symporter_sf"/>
</dbReference>
<keyword evidence="5 15" id="KW-0812">Transmembrane</keyword>
<keyword evidence="9" id="KW-0406">Ion transport</keyword>
<dbReference type="InterPro" id="IPR001734">
    <property type="entry name" value="Na/solute_symporter"/>
</dbReference>
<name>A0ABW4F564_9PSEU</name>
<dbReference type="PANTHER" id="PTHR48086">
    <property type="entry name" value="SODIUM/PROLINE SYMPORTER-RELATED"/>
    <property type="match status" value="1"/>
</dbReference>